<dbReference type="InParanoid" id="A0A1J7IRK1"/>
<protein>
    <submittedName>
        <fullName evidence="2">Uncharacterized protein</fullName>
    </submittedName>
</protein>
<dbReference type="EMBL" id="KV875106">
    <property type="protein sequence ID" value="OIW23729.1"/>
    <property type="molecule type" value="Genomic_DNA"/>
</dbReference>
<name>A0A1J7IRK1_9PEZI</name>
<dbReference type="Proteomes" id="UP000182658">
    <property type="component" value="Unassembled WGS sequence"/>
</dbReference>
<accession>A0A1J7IRK1</accession>
<evidence type="ECO:0000313" key="3">
    <source>
        <dbReference type="Proteomes" id="UP000182658"/>
    </source>
</evidence>
<keyword evidence="3" id="KW-1185">Reference proteome</keyword>
<dbReference type="AlphaFoldDB" id="A0A1J7IRK1"/>
<evidence type="ECO:0000256" key="1">
    <source>
        <dbReference type="SAM" id="MobiDB-lite"/>
    </source>
</evidence>
<evidence type="ECO:0000313" key="2">
    <source>
        <dbReference type="EMBL" id="OIW23729.1"/>
    </source>
</evidence>
<feature type="compositionally biased region" description="Basic residues" evidence="1">
    <location>
        <begin position="49"/>
        <end position="62"/>
    </location>
</feature>
<sequence>MSWPQSTPVPWTGPPAIVCRRRSRLHLRLGPPPVHSKSWRHGRLIQRCRSRSRRSFSQHQRRSSAGVNRGPTGLPRTPSTRLTWLFVPAMLRERRMRSLPVGVR</sequence>
<organism evidence="2 3">
    <name type="scientific">Coniochaeta ligniaria NRRL 30616</name>
    <dbReference type="NCBI Taxonomy" id="1408157"/>
    <lineage>
        <taxon>Eukaryota</taxon>
        <taxon>Fungi</taxon>
        <taxon>Dikarya</taxon>
        <taxon>Ascomycota</taxon>
        <taxon>Pezizomycotina</taxon>
        <taxon>Sordariomycetes</taxon>
        <taxon>Sordariomycetidae</taxon>
        <taxon>Coniochaetales</taxon>
        <taxon>Coniochaetaceae</taxon>
        <taxon>Coniochaeta</taxon>
    </lineage>
</organism>
<reference evidence="2 3" key="1">
    <citation type="submission" date="2016-10" db="EMBL/GenBank/DDBJ databases">
        <title>Draft genome sequence of Coniochaeta ligniaria NRRL30616, a lignocellulolytic fungus for bioabatement of inhibitors in plant biomass hydrolysates.</title>
        <authorList>
            <consortium name="DOE Joint Genome Institute"/>
            <person name="Jimenez D.J."/>
            <person name="Hector R.E."/>
            <person name="Riley R."/>
            <person name="Sun H."/>
            <person name="Grigoriev I.V."/>
            <person name="Van Elsas J.D."/>
            <person name="Nichols N.N."/>
        </authorList>
    </citation>
    <scope>NUCLEOTIDE SEQUENCE [LARGE SCALE GENOMIC DNA]</scope>
    <source>
        <strain evidence="2 3">NRRL 30616</strain>
    </source>
</reference>
<proteinExistence type="predicted"/>
<feature type="region of interest" description="Disordered" evidence="1">
    <location>
        <begin position="49"/>
        <end position="79"/>
    </location>
</feature>
<gene>
    <name evidence="2" type="ORF">CONLIGDRAFT_719331</name>
</gene>